<organism evidence="1 2">
    <name type="scientific">Candidatus Nitrotoga fabula</name>
    <dbReference type="NCBI Taxonomy" id="2182327"/>
    <lineage>
        <taxon>Bacteria</taxon>
        <taxon>Pseudomonadati</taxon>
        <taxon>Pseudomonadota</taxon>
        <taxon>Betaproteobacteria</taxon>
        <taxon>Nitrosomonadales</taxon>
        <taxon>Gallionellaceae</taxon>
        <taxon>Candidatus Nitrotoga</taxon>
    </lineage>
</organism>
<sequence>MYERVYYNIICLKIDFIYASVQIFMHKIIITSGWDGGNRGSGNMVVLSRVMELGSIQSWFPNLGLPDFL</sequence>
<name>A0A916BCF2_9PROT</name>
<accession>A0A916BCF2</accession>
<evidence type="ECO:0000313" key="1">
    <source>
        <dbReference type="EMBL" id="CAE6696038.1"/>
    </source>
</evidence>
<dbReference type="EMBL" id="CAJNBL010000005">
    <property type="protein sequence ID" value="CAE6696038.1"/>
    <property type="molecule type" value="Genomic_DNA"/>
</dbReference>
<dbReference type="AlphaFoldDB" id="A0A916BCF2"/>
<evidence type="ECO:0000313" key="2">
    <source>
        <dbReference type="Proteomes" id="UP000675882"/>
    </source>
</evidence>
<dbReference type="Proteomes" id="UP000675882">
    <property type="component" value="Unassembled WGS sequence"/>
</dbReference>
<keyword evidence="2" id="KW-1185">Reference proteome</keyword>
<reference evidence="1" key="1">
    <citation type="submission" date="2021-02" db="EMBL/GenBank/DDBJ databases">
        <authorList>
            <person name="Han P."/>
        </authorList>
    </citation>
    <scope>NUCLEOTIDE SEQUENCE</scope>
    <source>
        <strain evidence="1">Candidatus Nitrotoga sp. ZN8</strain>
    </source>
</reference>
<gene>
    <name evidence="1" type="ORF">NTGZN8_130217</name>
</gene>
<proteinExistence type="predicted"/>
<protein>
    <submittedName>
        <fullName evidence="1">Uncharacterized protein</fullName>
    </submittedName>
</protein>
<comment type="caution">
    <text evidence="1">The sequence shown here is derived from an EMBL/GenBank/DDBJ whole genome shotgun (WGS) entry which is preliminary data.</text>
</comment>